<keyword evidence="1" id="KW-0472">Membrane</keyword>
<gene>
    <name evidence="2" type="ORF">H0A76_00135</name>
</gene>
<evidence type="ECO:0000313" key="3">
    <source>
        <dbReference type="Proteomes" id="UP000568751"/>
    </source>
</evidence>
<keyword evidence="1" id="KW-1133">Transmembrane helix</keyword>
<dbReference type="EMBL" id="JACCHT010000001">
    <property type="protein sequence ID" value="NYT26445.1"/>
    <property type="molecule type" value="Genomic_DNA"/>
</dbReference>
<name>A0A853F3P7_9GAMM</name>
<organism evidence="2 3">
    <name type="scientific">Candidatus Thiodubiliella endoseptemdiera</name>
    <dbReference type="NCBI Taxonomy" id="2738886"/>
    <lineage>
        <taxon>Bacteria</taxon>
        <taxon>Pseudomonadati</taxon>
        <taxon>Pseudomonadota</taxon>
        <taxon>Gammaproteobacteria</taxon>
        <taxon>Candidatus Pseudothioglobaceae</taxon>
        <taxon>Candidatus Thiodubiliella</taxon>
    </lineage>
</organism>
<evidence type="ECO:0000256" key="1">
    <source>
        <dbReference type="SAM" id="Phobius"/>
    </source>
</evidence>
<feature type="transmembrane region" description="Helical" evidence="1">
    <location>
        <begin position="12"/>
        <end position="32"/>
    </location>
</feature>
<dbReference type="RefSeq" id="WP_369151614.1">
    <property type="nucleotide sequence ID" value="NZ_OZ156464.1"/>
</dbReference>
<reference evidence="2 3" key="1">
    <citation type="submission" date="2020-05" db="EMBL/GenBank/DDBJ databases">
        <title>Horizontal transmission and recombination maintain forever young bacterial symbiont genomes.</title>
        <authorList>
            <person name="Russell S.L."/>
            <person name="Pepper-Tunick E."/>
            <person name="Svedberg J."/>
            <person name="Byrne A."/>
            <person name="Ruelas Castillo J."/>
            <person name="Vollmers C."/>
            <person name="Beinart R.A."/>
            <person name="Corbett-Detig R."/>
        </authorList>
    </citation>
    <scope>NUCLEOTIDE SEQUENCE [LARGE SCALE GENOMIC DNA]</scope>
    <source>
        <strain evidence="2">455</strain>
    </source>
</reference>
<proteinExistence type="predicted"/>
<evidence type="ECO:0000313" key="2">
    <source>
        <dbReference type="EMBL" id="NYT26445.1"/>
    </source>
</evidence>
<accession>A0A853F3P7</accession>
<dbReference type="Proteomes" id="UP000568751">
    <property type="component" value="Unassembled WGS sequence"/>
</dbReference>
<keyword evidence="1" id="KW-0812">Transmembrane</keyword>
<sequence length="200" mass="22415">MEHKNQIRSVLIGMAVVLASGAGIYFFISALIDKPASIDSDTSKALIGAGVTVFAATLTIVGGKLLEQKIKIKQEVRSKKVPIYEEQMEVIFKILLASKKGNKNIKENEMIKAFTKFTEKLIIWGGSEVIKTWEEFRLHPWEGADNNTAIEGFMKFEKFVFALRKDLGNENSNLEDGDLLKMFINDFDEYAQSGNAKKDS</sequence>
<protein>
    <submittedName>
        <fullName evidence="2">Uncharacterized protein</fullName>
    </submittedName>
</protein>
<feature type="transmembrane region" description="Helical" evidence="1">
    <location>
        <begin position="44"/>
        <end position="66"/>
    </location>
</feature>
<comment type="caution">
    <text evidence="2">The sequence shown here is derived from an EMBL/GenBank/DDBJ whole genome shotgun (WGS) entry which is preliminary data.</text>
</comment>
<dbReference type="AlphaFoldDB" id="A0A853F3P7"/>